<dbReference type="InterPro" id="IPR012310">
    <property type="entry name" value="DNA_ligase_ATP-dep_cent"/>
</dbReference>
<dbReference type="Gene3D" id="3.30.1490.70">
    <property type="match status" value="1"/>
</dbReference>
<keyword evidence="4" id="KW-0227">DNA damage</keyword>
<dbReference type="GO" id="GO:0006260">
    <property type="term" value="P:DNA replication"/>
    <property type="evidence" value="ECO:0007669"/>
    <property type="project" value="UniProtKB-KW"/>
</dbReference>
<evidence type="ECO:0000256" key="5">
    <source>
        <dbReference type="ARBA" id="ARBA00023204"/>
    </source>
</evidence>
<keyword evidence="6" id="KW-0479">Metal-binding</keyword>
<evidence type="ECO:0000313" key="10">
    <source>
        <dbReference type="EMBL" id="EGD73440.1"/>
    </source>
</evidence>
<name>F2UAM4_SALR5</name>
<dbReference type="InterPro" id="IPR050326">
    <property type="entry name" value="NAD_dep_DNA_ligaseB"/>
</dbReference>
<evidence type="ECO:0000256" key="1">
    <source>
        <dbReference type="ARBA" id="ARBA00001968"/>
    </source>
</evidence>
<organism evidence="11">
    <name type="scientific">Salpingoeca rosetta (strain ATCC 50818 / BSB-021)</name>
    <dbReference type="NCBI Taxonomy" id="946362"/>
    <lineage>
        <taxon>Eukaryota</taxon>
        <taxon>Choanoflagellata</taxon>
        <taxon>Craspedida</taxon>
        <taxon>Salpingoecidae</taxon>
        <taxon>Salpingoeca</taxon>
    </lineage>
</organism>
<dbReference type="InParanoid" id="F2UAM4"/>
<evidence type="ECO:0000259" key="9">
    <source>
        <dbReference type="PROSITE" id="PS50966"/>
    </source>
</evidence>
<dbReference type="InterPro" id="IPR007527">
    <property type="entry name" value="Znf_SWIM"/>
</dbReference>
<dbReference type="Gene3D" id="3.40.50.10190">
    <property type="entry name" value="BRCT domain"/>
    <property type="match status" value="1"/>
</dbReference>
<feature type="region of interest" description="Disordered" evidence="7">
    <location>
        <begin position="70"/>
        <end position="158"/>
    </location>
</feature>
<dbReference type="PROSITE" id="PS50172">
    <property type="entry name" value="BRCT"/>
    <property type="match status" value="1"/>
</dbReference>
<dbReference type="GO" id="GO:0006310">
    <property type="term" value="P:DNA recombination"/>
    <property type="evidence" value="ECO:0007669"/>
    <property type="project" value="InterPro"/>
</dbReference>
<dbReference type="SUPFAM" id="SSF50249">
    <property type="entry name" value="Nucleic acid-binding proteins"/>
    <property type="match status" value="1"/>
</dbReference>
<dbReference type="eggNOG" id="ENOG502QTYC">
    <property type="taxonomic scope" value="Eukaryota"/>
</dbReference>
<evidence type="ECO:0000256" key="4">
    <source>
        <dbReference type="ARBA" id="ARBA00022763"/>
    </source>
</evidence>
<dbReference type="PANTHER" id="PTHR47810:SF1">
    <property type="entry name" value="DNA LIGASE B"/>
    <property type="match status" value="1"/>
</dbReference>
<accession>F2UAM4</accession>
<sequence>MAGGGKKAPLPECRFGLSCYRKNVKHFDEYSHPCKYGAACYRRDPDHFHKYTHPKASKTTTAVAVAAAKAIADDDDDARVSDGSDSDGDARRRGKTTAKRKAGGVSDEDDDDDDSDDRGDAPAARRKPKIAKAARKAASDSGSSDSDSDGSGSKTSAATASSIRDLKVVFTGTFESGIRRVVENEASKLGAIVGSSVSSKTDLLVIGGLVRPFGAKEDRASDLGVRVIFEKEWNDMVFAEYRRRRTAKGATSTKKAHKKEKKATPHRDADDDDDDEDDDEDDNVDGNEDEDEDDDDGNGDDDDADADADTPKPLHKLEDGESVDYTSPSGSSYKIKRTGDHYYCTCPAWRNQSAPVNARTCKHLCAYLGDAFEKARVGGVKTVPLKARGTPKPDLLLAQRWEARVDPTDWHMSEKLDGVRAYWNGKELLSRLGNAFAAPSWFTGTLPRDMTLDGELFMGRGRFNDTVSVVRTVGSKRWTDVTYQVFDCPSEGARVFEERVEALQRWHSAQPSGHVKHVSLVQHTRVRDVKHMEDELERVVARLGGEGLMLRQPKSTYAKTRSSTLLKVKRFYDAEARVLAHVPGKGRHKGAMGALEVEMECGKKFKIGTGFSDAQRRSPPKVGAIITYKFQELTPDGIPRFAAFVGERADAAGPKDYIPKRTSA</sequence>
<dbReference type="Pfam" id="PF10283">
    <property type="entry name" value="zf-CCHH"/>
    <property type="match status" value="1"/>
</dbReference>
<dbReference type="NCBIfam" id="NF006592">
    <property type="entry name" value="PRK09125.1"/>
    <property type="match status" value="1"/>
</dbReference>
<dbReference type="Pfam" id="PF14743">
    <property type="entry name" value="DNA_ligase_OB_2"/>
    <property type="match status" value="1"/>
</dbReference>
<feature type="domain" description="SWIM-type" evidence="9">
    <location>
        <begin position="333"/>
        <end position="372"/>
    </location>
</feature>
<reference evidence="10" key="1">
    <citation type="submission" date="2009-08" db="EMBL/GenBank/DDBJ databases">
        <title>Annotation of Salpingoeca rosetta.</title>
        <authorList>
            <consortium name="The Broad Institute Genome Sequencing Platform"/>
            <person name="Russ C."/>
            <person name="Cuomo C."/>
            <person name="Burger G."/>
            <person name="Gray M.W."/>
            <person name="Holland P.W.H."/>
            <person name="King N."/>
            <person name="Lang F.B.F."/>
            <person name="Roger A.J."/>
            <person name="Ruiz-Trillo I."/>
            <person name="Young S.K."/>
            <person name="Zeng Q."/>
            <person name="Gargeya S."/>
            <person name="Alvarado L."/>
            <person name="Berlin A."/>
            <person name="Chapman S.B."/>
            <person name="Chen Z."/>
            <person name="Freedman E."/>
            <person name="Gellesch M."/>
            <person name="Goldberg J."/>
            <person name="Griggs A."/>
            <person name="Gujja S."/>
            <person name="Heilman E."/>
            <person name="Heiman D."/>
            <person name="Howarth C."/>
            <person name="Mehta T."/>
            <person name="Neiman D."/>
            <person name="Pearson M."/>
            <person name="Roberts A."/>
            <person name="Saif S."/>
            <person name="Shea T."/>
            <person name="Shenoy N."/>
            <person name="Sisk P."/>
            <person name="Stolte C."/>
            <person name="Sykes S."/>
            <person name="White J."/>
            <person name="Yandava C."/>
            <person name="Haas B."/>
            <person name="Nusbaum C."/>
            <person name="Birren B."/>
        </authorList>
    </citation>
    <scope>NUCLEOTIDE SEQUENCE [LARGE SCALE GENOMIC DNA]</scope>
    <source>
        <strain evidence="10">ATCC 50818</strain>
    </source>
</reference>
<protein>
    <submittedName>
        <fullName evidence="10">DNA ligase</fullName>
    </submittedName>
</protein>
<feature type="compositionally biased region" description="Basic residues" evidence="7">
    <location>
        <begin position="124"/>
        <end position="135"/>
    </location>
</feature>
<dbReference type="RefSeq" id="XP_004993722.1">
    <property type="nucleotide sequence ID" value="XM_004993665.1"/>
</dbReference>
<evidence type="ECO:0000259" key="8">
    <source>
        <dbReference type="PROSITE" id="PS50172"/>
    </source>
</evidence>
<gene>
    <name evidence="10" type="ORF">PTSG_05144</name>
</gene>
<dbReference type="Gene3D" id="3.30.470.30">
    <property type="entry name" value="DNA ligase/mRNA capping enzyme"/>
    <property type="match status" value="1"/>
</dbReference>
<dbReference type="CDD" id="cd17748">
    <property type="entry name" value="BRCT_DNA_ligase_like"/>
    <property type="match status" value="1"/>
</dbReference>
<feature type="compositionally biased region" description="Acidic residues" evidence="7">
    <location>
        <begin position="270"/>
        <end position="308"/>
    </location>
</feature>
<dbReference type="PROSITE" id="PS50966">
    <property type="entry name" value="ZF_SWIM"/>
    <property type="match status" value="1"/>
</dbReference>
<dbReference type="InterPro" id="IPR019406">
    <property type="entry name" value="APLF_PBZ"/>
</dbReference>
<dbReference type="KEGG" id="sre:PTSG_05144"/>
<proteinExistence type="predicted"/>
<dbReference type="GO" id="GO:0005524">
    <property type="term" value="F:ATP binding"/>
    <property type="evidence" value="ECO:0007669"/>
    <property type="project" value="InterPro"/>
</dbReference>
<dbReference type="GeneID" id="16074301"/>
<dbReference type="CDD" id="cd07896">
    <property type="entry name" value="Adenylation_kDNA_ligase_like"/>
    <property type="match status" value="1"/>
</dbReference>
<comment type="cofactor">
    <cofactor evidence="1">
        <name>a divalent metal cation</name>
        <dbReference type="ChEBI" id="CHEBI:60240"/>
    </cofactor>
</comment>
<feature type="domain" description="BRCT" evidence="8">
    <location>
        <begin position="158"/>
        <end position="233"/>
    </location>
</feature>
<dbReference type="STRING" id="946362.F2UAM4"/>
<evidence type="ECO:0000256" key="6">
    <source>
        <dbReference type="PROSITE-ProRule" id="PRU00325"/>
    </source>
</evidence>
<evidence type="ECO:0000256" key="7">
    <source>
        <dbReference type="SAM" id="MobiDB-lite"/>
    </source>
</evidence>
<feature type="compositionally biased region" description="Basic residues" evidence="7">
    <location>
        <begin position="92"/>
        <end position="102"/>
    </location>
</feature>
<keyword evidence="2 10" id="KW-0436">Ligase</keyword>
<feature type="compositionally biased region" description="Basic and acidic residues" evidence="7">
    <location>
        <begin position="309"/>
        <end position="319"/>
    </location>
</feature>
<feature type="region of interest" description="Disordered" evidence="7">
    <location>
        <begin position="245"/>
        <end position="331"/>
    </location>
</feature>
<evidence type="ECO:0000256" key="2">
    <source>
        <dbReference type="ARBA" id="ARBA00022598"/>
    </source>
</evidence>
<evidence type="ECO:0000256" key="3">
    <source>
        <dbReference type="ARBA" id="ARBA00022705"/>
    </source>
</evidence>
<keyword evidence="6" id="KW-0862">Zinc</keyword>
<dbReference type="PANTHER" id="PTHR47810">
    <property type="entry name" value="DNA LIGASE"/>
    <property type="match status" value="1"/>
</dbReference>
<dbReference type="CDD" id="cd08041">
    <property type="entry name" value="OBF_kDNA_ligase_like"/>
    <property type="match status" value="1"/>
</dbReference>
<dbReference type="GO" id="GO:0003910">
    <property type="term" value="F:DNA ligase (ATP) activity"/>
    <property type="evidence" value="ECO:0007669"/>
    <property type="project" value="InterPro"/>
</dbReference>
<dbReference type="Pfam" id="PF01068">
    <property type="entry name" value="DNA_ligase_A_M"/>
    <property type="match status" value="1"/>
</dbReference>
<dbReference type="InterPro" id="IPR029319">
    <property type="entry name" value="DNA_ligase_OB"/>
</dbReference>
<dbReference type="Gene3D" id="2.40.50.140">
    <property type="entry name" value="Nucleic acid-binding proteins"/>
    <property type="match status" value="1"/>
</dbReference>
<evidence type="ECO:0000313" key="11">
    <source>
        <dbReference type="Proteomes" id="UP000007799"/>
    </source>
</evidence>
<dbReference type="InterPro" id="IPR036420">
    <property type="entry name" value="BRCT_dom_sf"/>
</dbReference>
<keyword evidence="5" id="KW-0234">DNA repair</keyword>
<feature type="compositionally biased region" description="Low complexity" evidence="7">
    <location>
        <begin position="139"/>
        <end position="158"/>
    </location>
</feature>
<dbReference type="GO" id="GO:0008270">
    <property type="term" value="F:zinc ion binding"/>
    <property type="evidence" value="ECO:0007669"/>
    <property type="project" value="UniProtKB-KW"/>
</dbReference>
<keyword evidence="6" id="KW-0863">Zinc-finger</keyword>
<dbReference type="OMA" id="NCKMANG"/>
<dbReference type="AlphaFoldDB" id="F2UAM4"/>
<dbReference type="OrthoDB" id="411785at2759"/>
<dbReference type="InterPro" id="IPR012340">
    <property type="entry name" value="NA-bd_OB-fold"/>
</dbReference>
<dbReference type="Proteomes" id="UP000007799">
    <property type="component" value="Unassembled WGS sequence"/>
</dbReference>
<keyword evidence="3" id="KW-0235">DNA replication</keyword>
<dbReference type="EMBL" id="GL832966">
    <property type="protein sequence ID" value="EGD73440.1"/>
    <property type="molecule type" value="Genomic_DNA"/>
</dbReference>
<dbReference type="GO" id="GO:0006281">
    <property type="term" value="P:DNA repair"/>
    <property type="evidence" value="ECO:0007669"/>
    <property type="project" value="UniProtKB-KW"/>
</dbReference>
<dbReference type="InterPro" id="IPR001357">
    <property type="entry name" value="BRCT_dom"/>
</dbReference>
<dbReference type="SUPFAM" id="SSF56091">
    <property type="entry name" value="DNA ligase/mRNA capping enzyme, catalytic domain"/>
    <property type="match status" value="1"/>
</dbReference>
<dbReference type="SUPFAM" id="SSF52113">
    <property type="entry name" value="BRCT domain"/>
    <property type="match status" value="1"/>
</dbReference>
<feature type="compositionally biased region" description="Acidic residues" evidence="7">
    <location>
        <begin position="106"/>
        <end position="117"/>
    </location>
</feature>
<keyword evidence="11" id="KW-1185">Reference proteome</keyword>